<name>A0AAV2GRR1_9ROSI</name>
<gene>
    <name evidence="1" type="ORF">LTRI10_LOCUS52622</name>
</gene>
<evidence type="ECO:0000313" key="1">
    <source>
        <dbReference type="EMBL" id="CAL1413384.1"/>
    </source>
</evidence>
<dbReference type="EMBL" id="OZ034822">
    <property type="protein sequence ID" value="CAL1413384.1"/>
    <property type="molecule type" value="Genomic_DNA"/>
</dbReference>
<protein>
    <submittedName>
        <fullName evidence="1">Uncharacterized protein</fullName>
    </submittedName>
</protein>
<evidence type="ECO:0000313" key="2">
    <source>
        <dbReference type="Proteomes" id="UP001497516"/>
    </source>
</evidence>
<dbReference type="Proteomes" id="UP001497516">
    <property type="component" value="Chromosome 9"/>
</dbReference>
<accession>A0AAV2GRR1</accession>
<dbReference type="AlphaFoldDB" id="A0AAV2GRR1"/>
<reference evidence="1 2" key="1">
    <citation type="submission" date="2024-04" db="EMBL/GenBank/DDBJ databases">
        <authorList>
            <person name="Fracassetti M."/>
        </authorList>
    </citation>
    <scope>NUCLEOTIDE SEQUENCE [LARGE SCALE GENOMIC DNA]</scope>
</reference>
<keyword evidence="2" id="KW-1185">Reference proteome</keyword>
<proteinExistence type="predicted"/>
<sequence>MLALLASAATSSASVGPSRIKHGIEPILVAMVDSARRLDSIFGRPSMSLHHYAQHDRSVVSCAPPPLPPLRLLTRSSLAALSLEEAREFQRWSPACPTMTVAAYLLPRLPVAATPLLSRSVKVAYIRAANPCSMIVSGDPRPCPCSATAVVFCPCSNSLSSLAIRPSCPSASCPILAYTTRTSEFFLHVG</sequence>
<organism evidence="1 2">
    <name type="scientific">Linum trigynum</name>
    <dbReference type="NCBI Taxonomy" id="586398"/>
    <lineage>
        <taxon>Eukaryota</taxon>
        <taxon>Viridiplantae</taxon>
        <taxon>Streptophyta</taxon>
        <taxon>Embryophyta</taxon>
        <taxon>Tracheophyta</taxon>
        <taxon>Spermatophyta</taxon>
        <taxon>Magnoliopsida</taxon>
        <taxon>eudicotyledons</taxon>
        <taxon>Gunneridae</taxon>
        <taxon>Pentapetalae</taxon>
        <taxon>rosids</taxon>
        <taxon>fabids</taxon>
        <taxon>Malpighiales</taxon>
        <taxon>Linaceae</taxon>
        <taxon>Linum</taxon>
    </lineage>
</organism>